<proteinExistence type="predicted"/>
<dbReference type="AlphaFoldDB" id="A0A0H3C5W2"/>
<dbReference type="OrthoDB" id="7652114at2"/>
<dbReference type="GeneID" id="7330560"/>
<reference evidence="2 3" key="1">
    <citation type="journal article" date="2010" name="J. Bacteriol.">
        <title>The genetic basis of laboratory adaptation in Caulobacter crescentus.</title>
        <authorList>
            <person name="Marks M.E."/>
            <person name="Castro-Rojas C.M."/>
            <person name="Teiling C."/>
            <person name="Du L."/>
            <person name="Kapatral V."/>
            <person name="Walunas T.L."/>
            <person name="Crosson S."/>
        </authorList>
    </citation>
    <scope>NUCLEOTIDE SEQUENCE [LARGE SCALE GENOMIC DNA]</scope>
    <source>
        <strain evidence="3">NA1000 / CB15N</strain>
    </source>
</reference>
<dbReference type="RefSeq" id="YP_002515808.1">
    <property type="nucleotide sequence ID" value="NC_011916.1"/>
</dbReference>
<dbReference type="InterPro" id="IPR045936">
    <property type="entry name" value="DUF6356"/>
</dbReference>
<evidence type="ECO:0000256" key="1">
    <source>
        <dbReference type="SAM" id="Phobius"/>
    </source>
</evidence>
<protein>
    <submittedName>
        <fullName evidence="2">Type 1 capsular polysaccharide biosynthesis protein J</fullName>
    </submittedName>
</protein>
<dbReference type="KEGG" id="ccs:CCNA_00433"/>
<dbReference type="EMBL" id="CP001340">
    <property type="protein sequence ID" value="ACL93900.1"/>
    <property type="molecule type" value="Genomic_DNA"/>
</dbReference>
<organism evidence="2 3">
    <name type="scientific">Caulobacter vibrioides (strain NA1000 / CB15N)</name>
    <name type="common">Caulobacter crescentus</name>
    <dbReference type="NCBI Taxonomy" id="565050"/>
    <lineage>
        <taxon>Bacteria</taxon>
        <taxon>Pseudomonadati</taxon>
        <taxon>Pseudomonadota</taxon>
        <taxon>Alphaproteobacteria</taxon>
        <taxon>Caulobacterales</taxon>
        <taxon>Caulobacteraceae</taxon>
        <taxon>Caulobacter</taxon>
    </lineage>
</organism>
<dbReference type="Proteomes" id="UP000001364">
    <property type="component" value="Chromosome"/>
</dbReference>
<dbReference type="Pfam" id="PF19883">
    <property type="entry name" value="DUF6356"/>
    <property type="match status" value="1"/>
</dbReference>
<dbReference type="HOGENOM" id="CLU_184434_1_0_5"/>
<dbReference type="PATRIC" id="fig|565050.3.peg.429"/>
<keyword evidence="1" id="KW-0472">Membrane</keyword>
<dbReference type="RefSeq" id="WP_012639959.1">
    <property type="nucleotide sequence ID" value="NC_011916.1"/>
</dbReference>
<name>A0A0H3C5W2_CAUVN</name>
<sequence length="85" mass="9160">MDLSFTRHPKSVGETYAQHMGVAWSFGFTLLGAGLACLIHGVLPFAFERTGSQTVRRLHERLSNRCAKADAPFAAAPISGDTVRG</sequence>
<gene>
    <name evidence="2" type="ordered locus">CCNA_00433</name>
</gene>
<keyword evidence="1" id="KW-1133">Transmembrane helix</keyword>
<evidence type="ECO:0000313" key="3">
    <source>
        <dbReference type="Proteomes" id="UP000001364"/>
    </source>
</evidence>
<evidence type="ECO:0000313" key="2">
    <source>
        <dbReference type="EMBL" id="ACL93900.1"/>
    </source>
</evidence>
<feature type="transmembrane region" description="Helical" evidence="1">
    <location>
        <begin position="20"/>
        <end position="47"/>
    </location>
</feature>
<accession>A0A0H3C5W2</accession>
<keyword evidence="1" id="KW-0812">Transmembrane</keyword>
<keyword evidence="3" id="KW-1185">Reference proteome</keyword>